<keyword evidence="1" id="KW-0812">Transmembrane</keyword>
<dbReference type="KEGG" id="rdi:CMV14_02820"/>
<protein>
    <submittedName>
        <fullName evidence="2">Uncharacterized protein</fullName>
    </submittedName>
</protein>
<evidence type="ECO:0000256" key="1">
    <source>
        <dbReference type="SAM" id="Phobius"/>
    </source>
</evidence>
<name>A0A2A4FZP6_9SPHN</name>
<keyword evidence="3" id="KW-1185">Reference proteome</keyword>
<dbReference type="OrthoDB" id="7597079at2"/>
<sequence length="203" mass="21290">MLIGLGAMAIGGQSLHEAKVAGERKDIAYAQLVAGMPALGWYRVQGASYSLIDAVTLRGVTGSTLPDVYVRVHPAGVPAGGEAPAKLLVHIEDQQLADHMAATLARLAEEPYPVAGDEKLEEEHPVEGMIESFLTIDRTDQKGVRGALGARLADDYLVIAQGRKPDGTGRGLAILLAGLALVALSGLSLLRRRALPPDEAATE</sequence>
<evidence type="ECO:0000313" key="3">
    <source>
        <dbReference type="Proteomes" id="UP000218934"/>
    </source>
</evidence>
<comment type="caution">
    <text evidence="2">The sequence shown here is derived from an EMBL/GenBank/DDBJ whole genome shotgun (WGS) entry which is preliminary data.</text>
</comment>
<dbReference type="Proteomes" id="UP000218934">
    <property type="component" value="Unassembled WGS sequence"/>
</dbReference>
<proteinExistence type="predicted"/>
<dbReference type="EMBL" id="NWUF01000003">
    <property type="protein sequence ID" value="PCE43686.1"/>
    <property type="molecule type" value="Genomic_DNA"/>
</dbReference>
<accession>A0A2A4FZP6</accession>
<dbReference type="RefSeq" id="WP_066969571.1">
    <property type="nucleotide sequence ID" value="NZ_CP023449.1"/>
</dbReference>
<dbReference type="AlphaFoldDB" id="A0A2A4FZP6"/>
<keyword evidence="1" id="KW-0472">Membrane</keyword>
<keyword evidence="1" id="KW-1133">Transmembrane helix</keyword>
<reference evidence="2 3" key="1">
    <citation type="submission" date="2017-09" db="EMBL/GenBank/DDBJ databases">
        <title>The Catabolism of 3,6-Dichlorosalicylic acid is Initiated by the Cytochrome P450 Monooxygenase DsmABC in Rhizorhabdus dicambivorans Ndbn-20.</title>
        <authorList>
            <person name="Na L."/>
        </authorList>
    </citation>
    <scope>NUCLEOTIDE SEQUENCE [LARGE SCALE GENOMIC DNA]</scope>
    <source>
        <strain evidence="2 3">Ndbn-20m</strain>
    </source>
</reference>
<organism evidence="2 3">
    <name type="scientific">Rhizorhabdus dicambivorans</name>
    <dbReference type="NCBI Taxonomy" id="1850238"/>
    <lineage>
        <taxon>Bacteria</taxon>
        <taxon>Pseudomonadati</taxon>
        <taxon>Pseudomonadota</taxon>
        <taxon>Alphaproteobacteria</taxon>
        <taxon>Sphingomonadales</taxon>
        <taxon>Sphingomonadaceae</taxon>
        <taxon>Rhizorhabdus</taxon>
    </lineage>
</organism>
<evidence type="ECO:0000313" key="2">
    <source>
        <dbReference type="EMBL" id="PCE43686.1"/>
    </source>
</evidence>
<gene>
    <name evidence="2" type="ORF">COO09_05140</name>
</gene>
<feature type="transmembrane region" description="Helical" evidence="1">
    <location>
        <begin position="171"/>
        <end position="190"/>
    </location>
</feature>